<dbReference type="EMBL" id="JAKOGG010000003">
    <property type="protein sequence ID" value="MCS4555995.1"/>
    <property type="molecule type" value="Genomic_DNA"/>
</dbReference>
<comment type="caution">
    <text evidence="2">The sequence shown here is derived from an EMBL/GenBank/DDBJ whole genome shotgun (WGS) entry which is preliminary data.</text>
</comment>
<proteinExistence type="predicted"/>
<dbReference type="Gene3D" id="3.40.630.30">
    <property type="match status" value="1"/>
</dbReference>
<reference evidence="3" key="1">
    <citation type="submission" date="2023-07" db="EMBL/GenBank/DDBJ databases">
        <title>Shewanella mangrovi sp. nov., an acetaldehyde- degrading bacterium isolated from mangrove sediment.</title>
        <authorList>
            <person name="Liu Y."/>
        </authorList>
    </citation>
    <scope>NUCLEOTIDE SEQUENCE [LARGE SCALE GENOMIC DNA]</scope>
    <source>
        <strain evidence="3">C32</strain>
    </source>
</reference>
<dbReference type="PANTHER" id="PTHR39173:SF1">
    <property type="entry name" value="ACETYLTRANSFERASE"/>
    <property type="match status" value="1"/>
</dbReference>
<organism evidence="2 3">
    <name type="scientific">Shewanella electrica</name>
    <dbReference type="NCBI Taxonomy" id="515560"/>
    <lineage>
        <taxon>Bacteria</taxon>
        <taxon>Pseudomonadati</taxon>
        <taxon>Pseudomonadota</taxon>
        <taxon>Gammaproteobacteria</taxon>
        <taxon>Alteromonadales</taxon>
        <taxon>Shewanellaceae</taxon>
        <taxon>Shewanella</taxon>
    </lineage>
</organism>
<accession>A0ABT2FI32</accession>
<keyword evidence="2" id="KW-0808">Transferase</keyword>
<dbReference type="Pfam" id="PF00583">
    <property type="entry name" value="Acetyltransf_1"/>
    <property type="match status" value="1"/>
</dbReference>
<dbReference type="RefSeq" id="WP_238895402.1">
    <property type="nucleotide sequence ID" value="NZ_JAKOGG010000003.1"/>
</dbReference>
<evidence type="ECO:0000313" key="3">
    <source>
        <dbReference type="Proteomes" id="UP001201549"/>
    </source>
</evidence>
<evidence type="ECO:0000259" key="1">
    <source>
        <dbReference type="PROSITE" id="PS51186"/>
    </source>
</evidence>
<dbReference type="Proteomes" id="UP001201549">
    <property type="component" value="Unassembled WGS sequence"/>
</dbReference>
<keyword evidence="2" id="KW-0012">Acyltransferase</keyword>
<dbReference type="PANTHER" id="PTHR39173">
    <property type="entry name" value="ACETYLTRANSFERASE"/>
    <property type="match status" value="1"/>
</dbReference>
<dbReference type="EC" id="2.3.1.-" evidence="2"/>
<dbReference type="SUPFAM" id="SSF55729">
    <property type="entry name" value="Acyl-CoA N-acyltransferases (Nat)"/>
    <property type="match status" value="1"/>
</dbReference>
<dbReference type="GO" id="GO:0016746">
    <property type="term" value="F:acyltransferase activity"/>
    <property type="evidence" value="ECO:0007669"/>
    <property type="project" value="UniProtKB-KW"/>
</dbReference>
<feature type="domain" description="N-acetyltransferase" evidence="1">
    <location>
        <begin position="12"/>
        <end position="170"/>
    </location>
</feature>
<dbReference type="InterPro" id="IPR000182">
    <property type="entry name" value="GNAT_dom"/>
</dbReference>
<evidence type="ECO:0000313" key="2">
    <source>
        <dbReference type="EMBL" id="MCS4555995.1"/>
    </source>
</evidence>
<protein>
    <submittedName>
        <fullName evidence="2">GNAT family N-acetyltransferase</fullName>
        <ecNumber evidence="2">2.3.1.-</ecNumber>
    </submittedName>
</protein>
<keyword evidence="3" id="KW-1185">Reference proteome</keyword>
<dbReference type="CDD" id="cd04301">
    <property type="entry name" value="NAT_SF"/>
    <property type="match status" value="1"/>
</dbReference>
<gene>
    <name evidence="2" type="ORF">L9G74_06045</name>
</gene>
<dbReference type="InterPro" id="IPR016181">
    <property type="entry name" value="Acyl_CoA_acyltransferase"/>
</dbReference>
<sequence>MQLVIPSLQHESSFRAFYNDFAERDAVNAPYYQPGIADFSGYIATIAAQMRGEQLAADQVPCHHFWLLDQQQLLGAIRVRHHIDTPYLSWEGGHIGYDVAPSQRQKGYGKRLLQLALPEAKKLGLTRVLLVAEENNRASRAVIEANGGVLEASIVGVDDPTPLVRYWIAL</sequence>
<name>A0ABT2FI32_9GAMM</name>
<dbReference type="PROSITE" id="PS51186">
    <property type="entry name" value="GNAT"/>
    <property type="match status" value="1"/>
</dbReference>